<organism evidence="5 6">
    <name type="scientific">Scytalidium lignicola</name>
    <name type="common">Hyphomycete</name>
    <dbReference type="NCBI Taxonomy" id="5539"/>
    <lineage>
        <taxon>Eukaryota</taxon>
        <taxon>Fungi</taxon>
        <taxon>Dikarya</taxon>
        <taxon>Ascomycota</taxon>
        <taxon>Pezizomycotina</taxon>
        <taxon>Leotiomycetes</taxon>
        <taxon>Leotiomycetes incertae sedis</taxon>
        <taxon>Scytalidium</taxon>
    </lineage>
</organism>
<dbReference type="STRING" id="5539.A0A3E2H7Q9"/>
<dbReference type="AlphaFoldDB" id="A0A3E2H7Q9"/>
<dbReference type="PRINTS" id="PR01790">
    <property type="entry name" value="SMP30FAMILY"/>
</dbReference>
<keyword evidence="3" id="KW-0479">Metal-binding</keyword>
<keyword evidence="3" id="KW-0862">Zinc</keyword>
<dbReference type="EMBL" id="NCSJ02000128">
    <property type="protein sequence ID" value="RFU29435.1"/>
    <property type="molecule type" value="Genomic_DNA"/>
</dbReference>
<dbReference type="PANTHER" id="PTHR10907">
    <property type="entry name" value="REGUCALCIN"/>
    <property type="match status" value="1"/>
</dbReference>
<dbReference type="Gene3D" id="2.120.10.30">
    <property type="entry name" value="TolB, C-terminal domain"/>
    <property type="match status" value="1"/>
</dbReference>
<feature type="binding site" evidence="3">
    <location>
        <position position="165"/>
    </location>
    <ligand>
        <name>a divalent metal cation</name>
        <dbReference type="ChEBI" id="CHEBI:60240"/>
    </ligand>
</feature>
<evidence type="ECO:0000259" key="4">
    <source>
        <dbReference type="Pfam" id="PF08450"/>
    </source>
</evidence>
<dbReference type="PANTHER" id="PTHR10907:SF47">
    <property type="entry name" value="REGUCALCIN"/>
    <property type="match status" value="1"/>
</dbReference>
<gene>
    <name evidence="5" type="ORF">B7463_g6913</name>
</gene>
<dbReference type="OrthoDB" id="423498at2759"/>
<dbReference type="InterPro" id="IPR013658">
    <property type="entry name" value="SGL"/>
</dbReference>
<comment type="similarity">
    <text evidence="1">Belongs to the SMP-30/CGR1 family.</text>
</comment>
<feature type="binding site" evidence="3">
    <location>
        <position position="22"/>
    </location>
    <ligand>
        <name>a divalent metal cation</name>
        <dbReference type="ChEBI" id="CHEBI:60240"/>
    </ligand>
</feature>
<feature type="binding site" evidence="3">
    <location>
        <position position="114"/>
    </location>
    <ligand>
        <name>substrate</name>
    </ligand>
</feature>
<comment type="cofactor">
    <cofactor evidence="3">
        <name>Zn(2+)</name>
        <dbReference type="ChEBI" id="CHEBI:29105"/>
    </cofactor>
    <text evidence="3">Binds 1 divalent metal cation per subunit.</text>
</comment>
<feature type="binding site" evidence="3">
    <location>
        <position position="214"/>
    </location>
    <ligand>
        <name>a divalent metal cation</name>
        <dbReference type="ChEBI" id="CHEBI:60240"/>
    </ligand>
</feature>
<feature type="domain" description="SMP-30/Gluconolactonase/LRE-like region" evidence="4">
    <location>
        <begin position="20"/>
        <end position="269"/>
    </location>
</feature>
<dbReference type="InterPro" id="IPR011042">
    <property type="entry name" value="6-blade_b-propeller_TolB-like"/>
</dbReference>
<dbReference type="Pfam" id="PF08450">
    <property type="entry name" value="SGL"/>
    <property type="match status" value="1"/>
</dbReference>
<dbReference type="Proteomes" id="UP000258309">
    <property type="component" value="Unassembled WGS sequence"/>
</dbReference>
<feature type="non-terminal residue" evidence="5">
    <location>
        <position position="1"/>
    </location>
</feature>
<evidence type="ECO:0000313" key="5">
    <source>
        <dbReference type="EMBL" id="RFU29435.1"/>
    </source>
</evidence>
<name>A0A3E2H7Q9_SCYLI</name>
<dbReference type="InterPro" id="IPR005511">
    <property type="entry name" value="SMP-30"/>
</dbReference>
<keyword evidence="6" id="KW-1185">Reference proteome</keyword>
<evidence type="ECO:0000256" key="3">
    <source>
        <dbReference type="PIRSR" id="PIRSR605511-2"/>
    </source>
</evidence>
<evidence type="ECO:0000256" key="2">
    <source>
        <dbReference type="PIRSR" id="PIRSR605511-1"/>
    </source>
</evidence>
<evidence type="ECO:0000256" key="1">
    <source>
        <dbReference type="ARBA" id="ARBA00008853"/>
    </source>
</evidence>
<protein>
    <recommendedName>
        <fullName evidence="4">SMP-30/Gluconolactonase/LRE-like region domain-containing protein</fullName>
    </recommendedName>
</protein>
<dbReference type="OMA" id="WAGTMRY"/>
<reference evidence="5 6" key="1">
    <citation type="submission" date="2018-05" db="EMBL/GenBank/DDBJ databases">
        <title>Draft genome sequence of Scytalidium lignicola DSM 105466, a ubiquitous saprotrophic fungus.</title>
        <authorList>
            <person name="Buettner E."/>
            <person name="Gebauer A.M."/>
            <person name="Hofrichter M."/>
            <person name="Liers C."/>
            <person name="Kellner H."/>
        </authorList>
    </citation>
    <scope>NUCLEOTIDE SEQUENCE [LARGE SCALE GENOMIC DNA]</scope>
    <source>
        <strain evidence="5 6">DSM 105466</strain>
    </source>
</reference>
<accession>A0A3E2H7Q9</accession>
<feature type="non-terminal residue" evidence="5">
    <location>
        <position position="310"/>
    </location>
</feature>
<dbReference type="GO" id="GO:0004341">
    <property type="term" value="F:gluconolactonase activity"/>
    <property type="evidence" value="ECO:0007669"/>
    <property type="project" value="TreeGrafter"/>
</dbReference>
<feature type="active site" description="Proton donor/acceptor" evidence="2">
    <location>
        <position position="214"/>
    </location>
</feature>
<dbReference type="GO" id="GO:0005509">
    <property type="term" value="F:calcium ion binding"/>
    <property type="evidence" value="ECO:0007669"/>
    <property type="project" value="TreeGrafter"/>
</dbReference>
<comment type="caution">
    <text evidence="5">The sequence shown here is derived from an EMBL/GenBank/DDBJ whole genome shotgun (WGS) entry which is preliminary data.</text>
</comment>
<evidence type="ECO:0000313" key="6">
    <source>
        <dbReference type="Proteomes" id="UP000258309"/>
    </source>
</evidence>
<dbReference type="SUPFAM" id="SSF63829">
    <property type="entry name" value="Calcium-dependent phosphotriesterase"/>
    <property type="match status" value="1"/>
</dbReference>
<feature type="binding site" evidence="3">
    <location>
        <position position="116"/>
    </location>
    <ligand>
        <name>substrate</name>
    </ligand>
</feature>
<sequence>MAEYQTWTVSEPYLNIHCALGEGPVYEAATNTLRFIDIKKHRIHTVDLNVGPLSVKTFQLDTPIGVTIDIEGVDPAKKFLIGVKTGLAIFDRETGKYELIKRYHESQENDVRLRSNDGAVDPQGRLWIGTMNDFNVGSFHPEGHLFRFDSDLSGHIMRENLKIPNGLGWSADQKTMYFTHSTERRVIAFDYDAKTGNISNERTFYSHEGSGEPDGFRMDEEGNIWHAIYGEGRVVKISPEGKAIGEIKYPTKAITCPVFVGTELWVTTAAESDDNEVESMKNGGAIFKVDVGVKGVKEFKFKLNADVKSL</sequence>
<proteinExistence type="inferred from homology"/>